<dbReference type="OrthoDB" id="2896006at2759"/>
<dbReference type="Proteomes" id="UP000184499">
    <property type="component" value="Unassembled WGS sequence"/>
</dbReference>
<evidence type="ECO:0000256" key="1">
    <source>
        <dbReference type="SAM" id="Phobius"/>
    </source>
</evidence>
<dbReference type="VEuPathDB" id="FungiDB:ASPBRDRAFT_52175"/>
<dbReference type="EMBL" id="KV878680">
    <property type="protein sequence ID" value="OJJ76598.1"/>
    <property type="molecule type" value="Genomic_DNA"/>
</dbReference>
<dbReference type="AlphaFoldDB" id="A0A1L9UY63"/>
<gene>
    <name evidence="2" type="ORF">ASPBRDRAFT_52175</name>
</gene>
<name>A0A1L9UY63_ASPBC</name>
<keyword evidence="1" id="KW-0812">Transmembrane</keyword>
<dbReference type="RefSeq" id="XP_067483845.1">
    <property type="nucleotide sequence ID" value="XM_067626859.1"/>
</dbReference>
<feature type="transmembrane region" description="Helical" evidence="1">
    <location>
        <begin position="49"/>
        <end position="69"/>
    </location>
</feature>
<keyword evidence="3" id="KW-1185">Reference proteome</keyword>
<organism evidence="2 3">
    <name type="scientific">Aspergillus brasiliensis (strain CBS 101740 / IMI 381727 / IBT 21946)</name>
    <dbReference type="NCBI Taxonomy" id="767769"/>
    <lineage>
        <taxon>Eukaryota</taxon>
        <taxon>Fungi</taxon>
        <taxon>Dikarya</taxon>
        <taxon>Ascomycota</taxon>
        <taxon>Pezizomycotina</taxon>
        <taxon>Eurotiomycetes</taxon>
        <taxon>Eurotiomycetidae</taxon>
        <taxon>Eurotiales</taxon>
        <taxon>Aspergillaceae</taxon>
        <taxon>Aspergillus</taxon>
        <taxon>Aspergillus subgen. Circumdati</taxon>
    </lineage>
</organism>
<keyword evidence="1" id="KW-1133">Transmembrane helix</keyword>
<accession>A0A1L9UY63</accession>
<dbReference type="STRING" id="767769.A0A1L9UY63"/>
<proteinExistence type="predicted"/>
<evidence type="ECO:0000313" key="2">
    <source>
        <dbReference type="EMBL" id="OJJ76598.1"/>
    </source>
</evidence>
<feature type="transmembrane region" description="Helical" evidence="1">
    <location>
        <begin position="240"/>
        <end position="261"/>
    </location>
</feature>
<sequence>MAHDTGYPQLLVTLFHELLNTFIHSAGDYPLLSQVHQIWHKEPDRTNNLLVLVPIGFGLIASFLIRYVIGHVLMSMLIVEISVKQTGSETSDSGQSKPAPPSRYLLQAIGGLYSKGGVKLFLNGIGSACTYWMMHSSTTGLLHKLVSIPGPIADILATVLLAEYRFFWTARTILPRHQQHFVLSSRDYQRLKALVPATAVYAIIESFMMDFPALFHRDFALSASTEVTKASLLGIVRSDILVSGVMLAAQLLLFFPALIALTLVQVSLLPSTCETLISAPANQRRQQQQQRGSRIGEIFAVFNRVPLKVQDAAKIIEAKHVLWCLELHGKMCVCLFGVSAVVHLAVYNMK</sequence>
<protein>
    <submittedName>
        <fullName evidence="2">Uncharacterized protein</fullName>
    </submittedName>
</protein>
<keyword evidence="1" id="KW-0472">Membrane</keyword>
<evidence type="ECO:0000313" key="3">
    <source>
        <dbReference type="Proteomes" id="UP000184499"/>
    </source>
</evidence>
<reference evidence="3" key="1">
    <citation type="journal article" date="2017" name="Genome Biol.">
        <title>Comparative genomics reveals high biological diversity and specific adaptations in the industrially and medically important fungal genus Aspergillus.</title>
        <authorList>
            <person name="de Vries R.P."/>
            <person name="Riley R."/>
            <person name="Wiebenga A."/>
            <person name="Aguilar-Osorio G."/>
            <person name="Amillis S."/>
            <person name="Uchima C.A."/>
            <person name="Anderluh G."/>
            <person name="Asadollahi M."/>
            <person name="Askin M."/>
            <person name="Barry K."/>
            <person name="Battaglia E."/>
            <person name="Bayram O."/>
            <person name="Benocci T."/>
            <person name="Braus-Stromeyer S.A."/>
            <person name="Caldana C."/>
            <person name="Canovas D."/>
            <person name="Cerqueira G.C."/>
            <person name="Chen F."/>
            <person name="Chen W."/>
            <person name="Choi C."/>
            <person name="Clum A."/>
            <person name="Dos Santos R.A."/>
            <person name="Damasio A.R."/>
            <person name="Diallinas G."/>
            <person name="Emri T."/>
            <person name="Fekete E."/>
            <person name="Flipphi M."/>
            <person name="Freyberg S."/>
            <person name="Gallo A."/>
            <person name="Gournas C."/>
            <person name="Habgood R."/>
            <person name="Hainaut M."/>
            <person name="Harispe M.L."/>
            <person name="Henrissat B."/>
            <person name="Hilden K.S."/>
            <person name="Hope R."/>
            <person name="Hossain A."/>
            <person name="Karabika E."/>
            <person name="Karaffa L."/>
            <person name="Karanyi Z."/>
            <person name="Krasevec N."/>
            <person name="Kuo A."/>
            <person name="Kusch H."/>
            <person name="LaButti K."/>
            <person name="Lagendijk E.L."/>
            <person name="Lapidus A."/>
            <person name="Levasseur A."/>
            <person name="Lindquist E."/>
            <person name="Lipzen A."/>
            <person name="Logrieco A.F."/>
            <person name="MacCabe A."/>
            <person name="Maekelae M.R."/>
            <person name="Malavazi I."/>
            <person name="Melin P."/>
            <person name="Meyer V."/>
            <person name="Mielnichuk N."/>
            <person name="Miskei M."/>
            <person name="Molnar A.P."/>
            <person name="Mule G."/>
            <person name="Ngan C.Y."/>
            <person name="Orejas M."/>
            <person name="Orosz E."/>
            <person name="Ouedraogo J.P."/>
            <person name="Overkamp K.M."/>
            <person name="Park H.-S."/>
            <person name="Perrone G."/>
            <person name="Piumi F."/>
            <person name="Punt P.J."/>
            <person name="Ram A.F."/>
            <person name="Ramon A."/>
            <person name="Rauscher S."/>
            <person name="Record E."/>
            <person name="Riano-Pachon D.M."/>
            <person name="Robert V."/>
            <person name="Roehrig J."/>
            <person name="Ruller R."/>
            <person name="Salamov A."/>
            <person name="Salih N.S."/>
            <person name="Samson R.A."/>
            <person name="Sandor E."/>
            <person name="Sanguinetti M."/>
            <person name="Schuetze T."/>
            <person name="Sepcic K."/>
            <person name="Shelest E."/>
            <person name="Sherlock G."/>
            <person name="Sophianopoulou V."/>
            <person name="Squina F.M."/>
            <person name="Sun H."/>
            <person name="Susca A."/>
            <person name="Todd R.B."/>
            <person name="Tsang A."/>
            <person name="Unkles S.E."/>
            <person name="van de Wiele N."/>
            <person name="van Rossen-Uffink D."/>
            <person name="Oliveira J.V."/>
            <person name="Vesth T.C."/>
            <person name="Visser J."/>
            <person name="Yu J.-H."/>
            <person name="Zhou M."/>
            <person name="Andersen M.R."/>
            <person name="Archer D.B."/>
            <person name="Baker S.E."/>
            <person name="Benoit I."/>
            <person name="Brakhage A.A."/>
            <person name="Braus G.H."/>
            <person name="Fischer R."/>
            <person name="Frisvad J.C."/>
            <person name="Goldman G.H."/>
            <person name="Houbraken J."/>
            <person name="Oakley B."/>
            <person name="Pocsi I."/>
            <person name="Scazzocchio C."/>
            <person name="Seiboth B."/>
            <person name="vanKuyk P.A."/>
            <person name="Wortman J."/>
            <person name="Dyer P.S."/>
            <person name="Grigoriev I.V."/>
        </authorList>
    </citation>
    <scope>NUCLEOTIDE SEQUENCE [LARGE SCALE GENOMIC DNA]</scope>
    <source>
        <strain evidence="3">CBS 101740 / IMI 381727 / IBT 21946</strain>
    </source>
</reference>
<dbReference type="GeneID" id="93579347"/>